<dbReference type="InterPro" id="IPR007554">
    <property type="entry name" value="Glycerophosphate_synth"/>
</dbReference>
<reference evidence="1 2" key="1">
    <citation type="journal article" date="2015" name="Nature">
        <title>rRNA introns, odd ribosomes, and small enigmatic genomes across a large radiation of phyla.</title>
        <authorList>
            <person name="Brown C.T."/>
            <person name="Hug L.A."/>
            <person name="Thomas B.C."/>
            <person name="Sharon I."/>
            <person name="Castelle C.J."/>
            <person name="Singh A."/>
            <person name="Wilkins M.J."/>
            <person name="Williams K.H."/>
            <person name="Banfield J.F."/>
        </authorList>
    </citation>
    <scope>NUCLEOTIDE SEQUENCE [LARGE SCALE GENOMIC DNA]</scope>
</reference>
<gene>
    <name evidence="1" type="ORF">UT30_C0046G0003</name>
</gene>
<dbReference type="PANTHER" id="PTHR37316:SF3">
    <property type="entry name" value="TEICHOIC ACID GLYCEROL-PHOSPHATE TRANSFERASE"/>
    <property type="match status" value="1"/>
</dbReference>
<dbReference type="SUPFAM" id="SSF53756">
    <property type="entry name" value="UDP-Glycosyltransferase/glycogen phosphorylase"/>
    <property type="match status" value="1"/>
</dbReference>
<organism evidence="1 2">
    <name type="scientific">Candidatus Uhrbacteria bacterium GW2011_GWF2_39_13</name>
    <dbReference type="NCBI Taxonomy" id="1618995"/>
    <lineage>
        <taxon>Bacteria</taxon>
        <taxon>Candidatus Uhriibacteriota</taxon>
    </lineage>
</organism>
<comment type="caution">
    <text evidence="1">The sequence shown here is derived from an EMBL/GenBank/DDBJ whole genome shotgun (WGS) entry which is preliminary data.</text>
</comment>
<dbReference type="AlphaFoldDB" id="A0A0G0QMF6"/>
<dbReference type="GO" id="GO:0016020">
    <property type="term" value="C:membrane"/>
    <property type="evidence" value="ECO:0007669"/>
    <property type="project" value="InterPro"/>
</dbReference>
<name>A0A0G0QMF6_9BACT</name>
<dbReference type="GO" id="GO:0047355">
    <property type="term" value="F:CDP-glycerol glycerophosphotransferase activity"/>
    <property type="evidence" value="ECO:0007669"/>
    <property type="project" value="InterPro"/>
</dbReference>
<evidence type="ECO:0000313" key="1">
    <source>
        <dbReference type="EMBL" id="KKR02872.1"/>
    </source>
</evidence>
<dbReference type="InterPro" id="IPR051612">
    <property type="entry name" value="Teichoic_Acid_Biosynth"/>
</dbReference>
<dbReference type="InterPro" id="IPR043148">
    <property type="entry name" value="TagF_C"/>
</dbReference>
<dbReference type="PANTHER" id="PTHR37316">
    <property type="entry name" value="TEICHOIC ACID GLYCEROL-PHOSPHATE PRIMASE"/>
    <property type="match status" value="1"/>
</dbReference>
<evidence type="ECO:0000313" key="2">
    <source>
        <dbReference type="Proteomes" id="UP000033935"/>
    </source>
</evidence>
<keyword evidence="1" id="KW-0808">Transferase</keyword>
<accession>A0A0G0QMF6</accession>
<dbReference type="Proteomes" id="UP000033935">
    <property type="component" value="Unassembled WGS sequence"/>
</dbReference>
<protein>
    <submittedName>
        <fullName evidence="1">CDP-Glycerol:Poly(Glycerophosphate) glycerophosphotransferase family protein</fullName>
    </submittedName>
</protein>
<dbReference type="Gene3D" id="3.40.50.12580">
    <property type="match status" value="1"/>
</dbReference>
<dbReference type="EMBL" id="LBWG01000046">
    <property type="protein sequence ID" value="KKR02872.1"/>
    <property type="molecule type" value="Genomic_DNA"/>
</dbReference>
<sequence>MKYLFYISKFYSIPIVQPLMEYLDASKVNDYVIMVSRKVNQRLKDENIWQDKDIITTVQEGKEFNPDYCLSPGNYVDFRLPGLKVEIFHGIGIEKESHYEIRHFFDVYLTSGPIVTERFNKLQQRYGYFLVKETGWPKMDYIMSYPHEKIREKFNFPAYKKIILYAPTFSDKLQSADELLPVIPGIINADEIWIIKFHEFMDKKIIESIENSGNENIKIVDTYDITPYLYIADVMVSDTSSVIYEFMALDKPVITYRTSSRTDKGIDIQNPVELRTALDRTFADPGEYSALRKGHLSEVNPYLDGMIAQRVVYTLDSIMINNEIPEKKKPLNLFRKLRILFHEKFRRGHLK</sequence>
<proteinExistence type="predicted"/>
<dbReference type="Pfam" id="PF04464">
    <property type="entry name" value="Glyphos_transf"/>
    <property type="match status" value="1"/>
</dbReference>